<reference evidence="1" key="1">
    <citation type="submission" date="2018-05" db="EMBL/GenBank/DDBJ databases">
        <authorList>
            <person name="Lanie J.A."/>
            <person name="Ng W.-L."/>
            <person name="Kazmierczak K.M."/>
            <person name="Andrzejewski T.M."/>
            <person name="Davidsen T.M."/>
            <person name="Wayne K.J."/>
            <person name="Tettelin H."/>
            <person name="Glass J.I."/>
            <person name="Rusch D."/>
            <person name="Podicherti R."/>
            <person name="Tsui H.-C.T."/>
            <person name="Winkler M.E."/>
        </authorList>
    </citation>
    <scope>NUCLEOTIDE SEQUENCE</scope>
</reference>
<protein>
    <submittedName>
        <fullName evidence="1">Uncharacterized protein</fullName>
    </submittedName>
</protein>
<dbReference type="EMBL" id="UINC01026973">
    <property type="protein sequence ID" value="SVB05393.1"/>
    <property type="molecule type" value="Genomic_DNA"/>
</dbReference>
<proteinExistence type="predicted"/>
<dbReference type="InterPro" id="IPR042071">
    <property type="entry name" value="Trans_coact_sf"/>
</dbReference>
<dbReference type="Pfam" id="PF16805">
    <property type="entry name" value="Trans_coact"/>
    <property type="match status" value="1"/>
</dbReference>
<evidence type="ECO:0000313" key="1">
    <source>
        <dbReference type="EMBL" id="SVB05393.1"/>
    </source>
</evidence>
<accession>A0A382AWL7</accession>
<organism evidence="1">
    <name type="scientific">marine metagenome</name>
    <dbReference type="NCBI Taxonomy" id="408172"/>
    <lineage>
        <taxon>unclassified sequences</taxon>
        <taxon>metagenomes</taxon>
        <taxon>ecological metagenomes</taxon>
    </lineage>
</organism>
<dbReference type="AlphaFoldDB" id="A0A382AWL7"/>
<gene>
    <name evidence="1" type="ORF">METZ01_LOCUS158247</name>
</gene>
<sequence length="78" mass="8821">MAIHALPQDTNAEKLAQTIERLVIAKRMSYLDAVIYYCAEKNIEPELIAGDLGDKIRGELANDAQRLHFIPKFNQLPL</sequence>
<dbReference type="Gene3D" id="1.10.10.2850">
    <property type="entry name" value="Phage late-transcription coactivator-like"/>
    <property type="match status" value="1"/>
</dbReference>
<dbReference type="InterPro" id="IPR031836">
    <property type="entry name" value="Trans_coact"/>
</dbReference>
<name>A0A382AWL7_9ZZZZ</name>